<name>A0A5P6ABH4_RAOPL</name>
<gene>
    <name evidence="2" type="ORF">DMB90_17085</name>
</gene>
<dbReference type="EMBL" id="CP029752">
    <property type="protein sequence ID" value="QFG77161.1"/>
    <property type="molecule type" value="Genomic_DNA"/>
</dbReference>
<protein>
    <submittedName>
        <fullName evidence="2">Addiction module toxin RelE</fullName>
    </submittedName>
</protein>
<feature type="compositionally biased region" description="Polar residues" evidence="1">
    <location>
        <begin position="22"/>
        <end position="41"/>
    </location>
</feature>
<evidence type="ECO:0000313" key="2">
    <source>
        <dbReference type="EMBL" id="QFG77161.1"/>
    </source>
</evidence>
<organism evidence="2">
    <name type="scientific">Raoultella planticola</name>
    <name type="common">Klebsiella planticola</name>
    <dbReference type="NCBI Taxonomy" id="575"/>
    <lineage>
        <taxon>Bacteria</taxon>
        <taxon>Pseudomonadati</taxon>
        <taxon>Pseudomonadota</taxon>
        <taxon>Gammaproteobacteria</taxon>
        <taxon>Enterobacterales</taxon>
        <taxon>Enterobacteriaceae</taxon>
        <taxon>Klebsiella/Raoultella group</taxon>
        <taxon>Raoultella</taxon>
    </lineage>
</organism>
<feature type="region of interest" description="Disordered" evidence="1">
    <location>
        <begin position="1"/>
        <end position="41"/>
    </location>
</feature>
<proteinExistence type="predicted"/>
<reference evidence="2" key="1">
    <citation type="submission" date="2018-05" db="EMBL/GenBank/DDBJ databases">
        <title>Bacterial isolates from healthy term breastfed infants carrying antibiotic resistance genes.</title>
        <authorList>
            <person name="Casaburi G."/>
        </authorList>
    </citation>
    <scope>NUCLEOTIDE SEQUENCE [LARGE SCALE GENOMIC DNA]</scope>
    <source>
        <strain evidence="2">7084_4</strain>
    </source>
</reference>
<dbReference type="AlphaFoldDB" id="A0A5P6ABH4"/>
<evidence type="ECO:0000256" key="1">
    <source>
        <dbReference type="SAM" id="MobiDB-lite"/>
    </source>
</evidence>
<accession>A0A5P6ABH4</accession>
<sequence>MYTTSFSLHQGGKCANPRALTPVSSRGEQAQTAQRQPCQVG</sequence>